<protein>
    <submittedName>
        <fullName evidence="1">Uncharacterized protein</fullName>
    </submittedName>
</protein>
<evidence type="ECO:0000313" key="1">
    <source>
        <dbReference type="EMBL" id="TFK52105.1"/>
    </source>
</evidence>
<keyword evidence="2" id="KW-1185">Reference proteome</keyword>
<organism evidence="1 2">
    <name type="scientific">Heliocybe sulcata</name>
    <dbReference type="NCBI Taxonomy" id="5364"/>
    <lineage>
        <taxon>Eukaryota</taxon>
        <taxon>Fungi</taxon>
        <taxon>Dikarya</taxon>
        <taxon>Basidiomycota</taxon>
        <taxon>Agaricomycotina</taxon>
        <taxon>Agaricomycetes</taxon>
        <taxon>Gloeophyllales</taxon>
        <taxon>Gloeophyllaceae</taxon>
        <taxon>Heliocybe</taxon>
    </lineage>
</organism>
<evidence type="ECO:0000313" key="2">
    <source>
        <dbReference type="Proteomes" id="UP000305948"/>
    </source>
</evidence>
<name>A0A5C3N507_9AGAM</name>
<accession>A0A5C3N507</accession>
<dbReference type="AlphaFoldDB" id="A0A5C3N507"/>
<proteinExistence type="predicted"/>
<dbReference type="Proteomes" id="UP000305948">
    <property type="component" value="Unassembled WGS sequence"/>
</dbReference>
<gene>
    <name evidence="1" type="ORF">OE88DRAFT_1644666</name>
</gene>
<sequence length="259" mass="28752">MDFSSLAKLLWLAGRGGCSFRLAATAIHPNSPHPALIDGAGLLKDAWRAAPLVRSASEMISLSDLPAVSAFRLPADGETVPRSKMHSEPLVKLQFPLPRLFASTLSLELRRCDYVGCESHTFEEALAKLWRFEAPNFAQPGRRFLGDWPYTARLLAALGRGNIFWVRTFLAAKASIRAPPAATAQKAWFRPNITRNPADVRAPDQQTSLQTSFGFQKNWWVNVRSVGLNESQTVQLIHELQLLQAVDEKRHALGANLFL</sequence>
<dbReference type="EMBL" id="ML213510">
    <property type="protein sequence ID" value="TFK52105.1"/>
    <property type="molecule type" value="Genomic_DNA"/>
</dbReference>
<reference evidence="1 2" key="1">
    <citation type="journal article" date="2019" name="Nat. Ecol. Evol.">
        <title>Megaphylogeny resolves global patterns of mushroom evolution.</title>
        <authorList>
            <person name="Varga T."/>
            <person name="Krizsan K."/>
            <person name="Foldi C."/>
            <person name="Dima B."/>
            <person name="Sanchez-Garcia M."/>
            <person name="Sanchez-Ramirez S."/>
            <person name="Szollosi G.J."/>
            <person name="Szarkandi J.G."/>
            <person name="Papp V."/>
            <person name="Albert L."/>
            <person name="Andreopoulos W."/>
            <person name="Angelini C."/>
            <person name="Antonin V."/>
            <person name="Barry K.W."/>
            <person name="Bougher N.L."/>
            <person name="Buchanan P."/>
            <person name="Buyck B."/>
            <person name="Bense V."/>
            <person name="Catcheside P."/>
            <person name="Chovatia M."/>
            <person name="Cooper J."/>
            <person name="Damon W."/>
            <person name="Desjardin D."/>
            <person name="Finy P."/>
            <person name="Geml J."/>
            <person name="Haridas S."/>
            <person name="Hughes K."/>
            <person name="Justo A."/>
            <person name="Karasinski D."/>
            <person name="Kautmanova I."/>
            <person name="Kiss B."/>
            <person name="Kocsube S."/>
            <person name="Kotiranta H."/>
            <person name="LaButti K.M."/>
            <person name="Lechner B.E."/>
            <person name="Liimatainen K."/>
            <person name="Lipzen A."/>
            <person name="Lukacs Z."/>
            <person name="Mihaltcheva S."/>
            <person name="Morgado L.N."/>
            <person name="Niskanen T."/>
            <person name="Noordeloos M.E."/>
            <person name="Ohm R.A."/>
            <person name="Ortiz-Santana B."/>
            <person name="Ovrebo C."/>
            <person name="Racz N."/>
            <person name="Riley R."/>
            <person name="Savchenko A."/>
            <person name="Shiryaev A."/>
            <person name="Soop K."/>
            <person name="Spirin V."/>
            <person name="Szebenyi C."/>
            <person name="Tomsovsky M."/>
            <person name="Tulloss R.E."/>
            <person name="Uehling J."/>
            <person name="Grigoriev I.V."/>
            <person name="Vagvolgyi C."/>
            <person name="Papp T."/>
            <person name="Martin F.M."/>
            <person name="Miettinen O."/>
            <person name="Hibbett D.S."/>
            <person name="Nagy L.G."/>
        </authorList>
    </citation>
    <scope>NUCLEOTIDE SEQUENCE [LARGE SCALE GENOMIC DNA]</scope>
    <source>
        <strain evidence="1 2">OMC1185</strain>
    </source>
</reference>